<dbReference type="EMBL" id="QKTX01000001">
    <property type="protein sequence ID" value="PZV87410.1"/>
    <property type="molecule type" value="Genomic_DNA"/>
</dbReference>
<sequence length="70" mass="7860">MVRWNFASLLIIPVSDFLVMPVCLMQARFHGVVFFFLQIIKKPNGIGTINGKINEENIGSSVRCRSVAVH</sequence>
<evidence type="ECO:0000313" key="2">
    <source>
        <dbReference type="EMBL" id="PZV87410.1"/>
    </source>
</evidence>
<evidence type="ECO:0000313" key="3">
    <source>
        <dbReference type="Proteomes" id="UP000248917"/>
    </source>
</evidence>
<comment type="caution">
    <text evidence="2">The sequence shown here is derived from an EMBL/GenBank/DDBJ whole genome shotgun (WGS) entry which is preliminary data.</text>
</comment>
<name>A0A326S0J4_9BACT</name>
<gene>
    <name evidence="2" type="ORF">CLV31_101283</name>
</gene>
<keyword evidence="1" id="KW-1133">Transmembrane helix</keyword>
<organism evidence="2 3">
    <name type="scientific">Algoriphagus aquaeductus</name>
    <dbReference type="NCBI Taxonomy" id="475299"/>
    <lineage>
        <taxon>Bacteria</taxon>
        <taxon>Pseudomonadati</taxon>
        <taxon>Bacteroidota</taxon>
        <taxon>Cytophagia</taxon>
        <taxon>Cytophagales</taxon>
        <taxon>Cyclobacteriaceae</taxon>
        <taxon>Algoriphagus</taxon>
    </lineage>
</organism>
<reference evidence="2 3" key="1">
    <citation type="submission" date="2018-06" db="EMBL/GenBank/DDBJ databases">
        <title>Genomic Encyclopedia of Archaeal and Bacterial Type Strains, Phase II (KMG-II): from individual species to whole genera.</title>
        <authorList>
            <person name="Goeker M."/>
        </authorList>
    </citation>
    <scope>NUCLEOTIDE SEQUENCE [LARGE SCALE GENOMIC DNA]</scope>
    <source>
        <strain evidence="2 3">T4</strain>
    </source>
</reference>
<accession>A0A326S0J4</accession>
<dbReference type="AlphaFoldDB" id="A0A326S0J4"/>
<evidence type="ECO:0000256" key="1">
    <source>
        <dbReference type="SAM" id="Phobius"/>
    </source>
</evidence>
<proteinExistence type="predicted"/>
<feature type="transmembrane region" description="Helical" evidence="1">
    <location>
        <begin position="6"/>
        <end position="25"/>
    </location>
</feature>
<keyword evidence="1" id="KW-0812">Transmembrane</keyword>
<protein>
    <submittedName>
        <fullName evidence="2">Uncharacterized protein</fullName>
    </submittedName>
</protein>
<keyword evidence="3" id="KW-1185">Reference proteome</keyword>
<dbReference type="Proteomes" id="UP000248917">
    <property type="component" value="Unassembled WGS sequence"/>
</dbReference>
<keyword evidence="1" id="KW-0472">Membrane</keyword>